<dbReference type="GeneID" id="54628779"/>
<proteinExistence type="predicted"/>
<dbReference type="AlphaFoldDB" id="A0A8B8ULF4"/>
<dbReference type="PANTHER" id="PTHR38698">
    <property type="entry name" value="EXPRESSED PROTEIN"/>
    <property type="match status" value="1"/>
</dbReference>
<dbReference type="VEuPathDB" id="FungiDB:SPAR_B00950"/>
<sequence length="280" mass="32369">MSDIDQIEPTVNAPDAANDSSDDFGNFSDASVENDLYNQDSTLAMSSESVVENCLNKILPNGEFILEGGTIENDCFKLSKLIEDERPHVIYEQLVQLDPVLQPFIWNKSHIRRNLLHILRLSDDDDSAGAGGKREEEPLNDELFKRICYTVEKNEQTATGLFLRDNFKIDYTPPMTLKSLQREEELEQEQHIPQLLTADFTDMDEESLRQYHDTVCQSIDFLVSKSRTLKKKQRDLLKDKTTFENVVTNLTGHTQRLQRDEIALYNKKRSKKKRFSWVGY</sequence>
<reference evidence="2" key="2">
    <citation type="submission" date="2020-01" db="EMBL/GenBank/DDBJ databases">
        <title>Population-level Yeast Reference Genomes.</title>
        <authorList>
            <person name="Yue J.-X."/>
        </authorList>
    </citation>
    <scope>NUCLEOTIDE SEQUENCE</scope>
    <source>
        <strain evidence="2">CBS432</strain>
    </source>
</reference>
<dbReference type="PANTHER" id="PTHR38698:SF1">
    <property type="entry name" value="FUNGAL PROTEIN"/>
    <property type="match status" value="1"/>
</dbReference>
<feature type="region of interest" description="Disordered" evidence="1">
    <location>
        <begin position="1"/>
        <end position="25"/>
    </location>
</feature>
<evidence type="ECO:0000256" key="1">
    <source>
        <dbReference type="SAM" id="MobiDB-lite"/>
    </source>
</evidence>
<protein>
    <submittedName>
        <fullName evidence="2">Laa2p</fullName>
    </submittedName>
</protein>
<gene>
    <name evidence="2" type="primary">LAA2</name>
    <name evidence="2" type="ORF">SPAR_B00950</name>
</gene>
<dbReference type="KEGG" id="spao:SPAR_B00950"/>
<accession>A0A8B8ULF4</accession>
<evidence type="ECO:0000313" key="2">
    <source>
        <dbReference type="RefSeq" id="XP_033764588.1"/>
    </source>
</evidence>
<feature type="compositionally biased region" description="Low complexity" evidence="1">
    <location>
        <begin position="12"/>
        <end position="25"/>
    </location>
</feature>
<dbReference type="RefSeq" id="XP_033764588.1">
    <property type="nucleotide sequence ID" value="XM_033908697.1"/>
</dbReference>
<dbReference type="InterPro" id="IPR031355">
    <property type="entry name" value="YBL010C/LAA2-like"/>
</dbReference>
<dbReference type="OrthoDB" id="5378975at2759"/>
<reference evidence="2" key="4">
    <citation type="submission" date="2025-08" db="UniProtKB">
        <authorList>
            <consortium name="RefSeq"/>
        </authorList>
    </citation>
    <scope>IDENTIFICATION</scope>
    <source>
        <strain evidence="2">CBS432</strain>
    </source>
</reference>
<reference evidence="2" key="1">
    <citation type="journal article" date="2017" name="Nat. Genet.">
        <title>Contrasting evolutionary genome dynamics between domesticated and wild yeasts.</title>
        <authorList>
            <person name="Yue J.X."/>
            <person name="Li J."/>
            <person name="Aigrain L."/>
            <person name="Hallin J."/>
            <person name="Persson K."/>
            <person name="Oliver K."/>
            <person name="Bergstrom A."/>
            <person name="Coupland P."/>
            <person name="Warringer J."/>
            <person name="Lagomarsino M.C."/>
            <person name="Fischer G."/>
            <person name="Durbin R."/>
            <person name="Liti G."/>
        </authorList>
    </citation>
    <scope>NUCLEOTIDE SEQUENCE</scope>
    <source>
        <strain evidence="2">CBS432</strain>
    </source>
</reference>
<name>A0A8B8ULF4_SACPA</name>
<reference evidence="2" key="3">
    <citation type="submission" date="2025-07" db="EMBL/GenBank/DDBJ databases">
        <authorList>
            <consortium name="NCBI Genome Project"/>
        </authorList>
    </citation>
    <scope>NUCLEOTIDE SEQUENCE</scope>
    <source>
        <strain evidence="2">CBS432</strain>
    </source>
</reference>
<organism evidence="2">
    <name type="scientific">Saccharomyces paradoxus</name>
    <name type="common">Yeast</name>
    <name type="synonym">Saccharomyces douglasii</name>
    <dbReference type="NCBI Taxonomy" id="27291"/>
    <lineage>
        <taxon>Eukaryota</taxon>
        <taxon>Fungi</taxon>
        <taxon>Dikarya</taxon>
        <taxon>Ascomycota</taxon>
        <taxon>Saccharomycotina</taxon>
        <taxon>Saccharomycetes</taxon>
        <taxon>Saccharomycetales</taxon>
        <taxon>Saccharomycetaceae</taxon>
        <taxon>Saccharomyces</taxon>
    </lineage>
</organism>